<accession>A0A0J7LYQ9</accession>
<protein>
    <submittedName>
        <fullName evidence="1">Uncharacterized protein</fullName>
    </submittedName>
</protein>
<proteinExistence type="predicted"/>
<dbReference type="EMBL" id="LFBU01000001">
    <property type="protein sequence ID" value="KMQ74030.1"/>
    <property type="molecule type" value="Genomic_DNA"/>
</dbReference>
<dbReference type="RefSeq" id="WP_156182695.1">
    <property type="nucleotide sequence ID" value="NZ_LFBU01000001.1"/>
</dbReference>
<evidence type="ECO:0000313" key="2">
    <source>
        <dbReference type="Proteomes" id="UP000036102"/>
    </source>
</evidence>
<reference evidence="1 2" key="1">
    <citation type="submission" date="2015-06" db="EMBL/GenBank/DDBJ databases">
        <title>Marinobacter subterrani, a genetically tractable neutrophilic iron-oxidizing strain isolated from the Soudan Iron Mine.</title>
        <authorList>
            <person name="Bonis B.M."/>
            <person name="Gralnick J.A."/>
        </authorList>
    </citation>
    <scope>NUCLEOTIDE SEQUENCE [LARGE SCALE GENOMIC DNA]</scope>
    <source>
        <strain evidence="1 2">JG233</strain>
    </source>
</reference>
<dbReference type="PATRIC" id="fig|1658765.3.peg.194"/>
<dbReference type="Proteomes" id="UP000036102">
    <property type="component" value="Unassembled WGS sequence"/>
</dbReference>
<dbReference type="STRING" id="1658765.Msub_10201"/>
<dbReference type="AlphaFoldDB" id="A0A0J7LYQ9"/>
<comment type="caution">
    <text evidence="1">The sequence shown here is derived from an EMBL/GenBank/DDBJ whole genome shotgun (WGS) entry which is preliminary data.</text>
</comment>
<keyword evidence="2" id="KW-1185">Reference proteome</keyword>
<name>A0A0J7LYQ9_9GAMM</name>
<gene>
    <name evidence="1" type="ORF">Msub_10201</name>
</gene>
<sequence>MTRMYPTAYLEYHADQYAAALLHKQGVSLDQYLADPARYQDLLTRPFPLLPTQTRVRTRLMREEIKKERLQSTADLVRDELRREIEAQLEQELDGYPRNNVRPFEPMRHHRYPKRRGFACWFKRSPKPTPHPTRG</sequence>
<evidence type="ECO:0000313" key="1">
    <source>
        <dbReference type="EMBL" id="KMQ74030.1"/>
    </source>
</evidence>
<organism evidence="1 2">
    <name type="scientific">Marinobacter subterrani</name>
    <dbReference type="NCBI Taxonomy" id="1658765"/>
    <lineage>
        <taxon>Bacteria</taxon>
        <taxon>Pseudomonadati</taxon>
        <taxon>Pseudomonadota</taxon>
        <taxon>Gammaproteobacteria</taxon>
        <taxon>Pseudomonadales</taxon>
        <taxon>Marinobacteraceae</taxon>
        <taxon>Marinobacter</taxon>
    </lineage>
</organism>
<dbReference type="OrthoDB" id="6169084at2"/>